<evidence type="ECO:0000256" key="1">
    <source>
        <dbReference type="ARBA" id="ARBA00004651"/>
    </source>
</evidence>
<feature type="transmembrane region" description="Helical" evidence="7">
    <location>
        <begin position="317"/>
        <end position="340"/>
    </location>
</feature>
<dbReference type="NCBIfam" id="TIGR00766">
    <property type="entry name" value="inner membrane protein YhjD"/>
    <property type="match status" value="1"/>
</dbReference>
<dbReference type="PANTHER" id="PTHR30213">
    <property type="entry name" value="INNER MEMBRANE PROTEIN YHJD"/>
    <property type="match status" value="1"/>
</dbReference>
<dbReference type="PANTHER" id="PTHR30213:SF1">
    <property type="entry name" value="INNER MEMBRANE PROTEIN YHJD"/>
    <property type="match status" value="1"/>
</dbReference>
<dbReference type="Proteomes" id="UP001195724">
    <property type="component" value="Unassembled WGS sequence"/>
</dbReference>
<name>A0ABS2S999_9PSEU</name>
<feature type="transmembrane region" description="Helical" evidence="7">
    <location>
        <begin position="96"/>
        <end position="123"/>
    </location>
</feature>
<keyword evidence="4 7" id="KW-1133">Transmembrane helix</keyword>
<evidence type="ECO:0000256" key="3">
    <source>
        <dbReference type="ARBA" id="ARBA00022692"/>
    </source>
</evidence>
<evidence type="ECO:0000256" key="2">
    <source>
        <dbReference type="ARBA" id="ARBA00022475"/>
    </source>
</evidence>
<gene>
    <name evidence="8" type="ORF">JOE68_003702</name>
</gene>
<evidence type="ECO:0000313" key="9">
    <source>
        <dbReference type="Proteomes" id="UP001195724"/>
    </source>
</evidence>
<comment type="subcellular location">
    <subcellularLocation>
        <location evidence="1">Cell membrane</location>
        <topology evidence="1">Multi-pass membrane protein</topology>
    </subcellularLocation>
</comment>
<protein>
    <submittedName>
        <fullName evidence="8">Membrane protein</fullName>
    </submittedName>
</protein>
<feature type="transmembrane region" description="Helical" evidence="7">
    <location>
        <begin position="207"/>
        <end position="228"/>
    </location>
</feature>
<feature type="transmembrane region" description="Helical" evidence="7">
    <location>
        <begin position="283"/>
        <end position="305"/>
    </location>
</feature>
<feature type="transmembrane region" description="Helical" evidence="7">
    <location>
        <begin position="248"/>
        <end position="271"/>
    </location>
</feature>
<feature type="region of interest" description="Disordered" evidence="6">
    <location>
        <begin position="1"/>
        <end position="71"/>
    </location>
</feature>
<evidence type="ECO:0000256" key="4">
    <source>
        <dbReference type="ARBA" id="ARBA00022989"/>
    </source>
</evidence>
<dbReference type="EMBL" id="JAFBCL010000001">
    <property type="protein sequence ID" value="MBM7812837.1"/>
    <property type="molecule type" value="Genomic_DNA"/>
</dbReference>
<evidence type="ECO:0000256" key="6">
    <source>
        <dbReference type="SAM" id="MobiDB-lite"/>
    </source>
</evidence>
<dbReference type="InterPro" id="IPR005274">
    <property type="entry name" value="IM_pro_YhjD"/>
</dbReference>
<feature type="transmembrane region" description="Helical" evidence="7">
    <location>
        <begin position="161"/>
        <end position="179"/>
    </location>
</feature>
<dbReference type="Pfam" id="PF03631">
    <property type="entry name" value="Virul_fac_BrkB"/>
    <property type="match status" value="1"/>
</dbReference>
<accession>A0ABS2S999</accession>
<evidence type="ECO:0000256" key="7">
    <source>
        <dbReference type="SAM" id="Phobius"/>
    </source>
</evidence>
<evidence type="ECO:0000256" key="5">
    <source>
        <dbReference type="ARBA" id="ARBA00023136"/>
    </source>
</evidence>
<evidence type="ECO:0000313" key="8">
    <source>
        <dbReference type="EMBL" id="MBM7812837.1"/>
    </source>
</evidence>
<organism evidence="8 9">
    <name type="scientific">Saccharothrix algeriensis</name>
    <dbReference type="NCBI Taxonomy" id="173560"/>
    <lineage>
        <taxon>Bacteria</taxon>
        <taxon>Bacillati</taxon>
        <taxon>Actinomycetota</taxon>
        <taxon>Actinomycetes</taxon>
        <taxon>Pseudonocardiales</taxon>
        <taxon>Pseudonocardiaceae</taxon>
        <taxon>Saccharothrix</taxon>
    </lineage>
</organism>
<sequence length="393" mass="40969">MAEQPGRGSGSERAHHPNGVGLAERPSGAPERAGKAAQRGAVQRGAVPRSAGGKSAQDPAGEPAESKLDRLRRERPWLDHLLRAAQRYSEQYGAHYAAAVTYFSVLSLVPMLMIGFAVAGFVLSSQPGLLDELKGGIAEAVPGSLGATINEVVNKAIESKGTVGVFGLLGAAYSGLGWMSNLRDALTAQWGHAKADLPFLKTALKDLLALVSLGLALVVSFGLTALGSGFANLVLEFVGLDGAWWAEALLKLGTIVLALVANWLVFLWVLAKLPRKPVGWRSAVKGAAAAALGFEVLKLAGTIYLSTVTTSPAGAAFGPVIGVLVFANLVAQFLLFITAWTATARENLLRDLPAPPPPAVIRPVVEVHRAPSPRAAAGLVGAGLLLGALFRRR</sequence>
<keyword evidence="5 7" id="KW-0472">Membrane</keyword>
<keyword evidence="9" id="KW-1185">Reference proteome</keyword>
<keyword evidence="2" id="KW-1003">Cell membrane</keyword>
<reference evidence="8 9" key="1">
    <citation type="submission" date="2021-01" db="EMBL/GenBank/DDBJ databases">
        <title>Sequencing the genomes of 1000 actinobacteria strains.</title>
        <authorList>
            <person name="Klenk H.-P."/>
        </authorList>
    </citation>
    <scope>NUCLEOTIDE SEQUENCE [LARGE SCALE GENOMIC DNA]</scope>
    <source>
        <strain evidence="8 9">DSM 44581</strain>
    </source>
</reference>
<proteinExistence type="predicted"/>
<dbReference type="InterPro" id="IPR017039">
    <property type="entry name" value="Virul_fac_BrkB"/>
</dbReference>
<keyword evidence="3 7" id="KW-0812">Transmembrane</keyword>
<comment type="caution">
    <text evidence="8">The sequence shown here is derived from an EMBL/GenBank/DDBJ whole genome shotgun (WGS) entry which is preliminary data.</text>
</comment>